<dbReference type="EMBL" id="OV725082">
    <property type="protein sequence ID" value="CAH1406269.1"/>
    <property type="molecule type" value="Genomic_DNA"/>
</dbReference>
<name>A0A9P0MV76_NEZVI</name>
<feature type="transmembrane region" description="Helical" evidence="1">
    <location>
        <begin position="36"/>
        <end position="53"/>
    </location>
</feature>
<dbReference type="OrthoDB" id="10308422at2759"/>
<reference evidence="2" key="1">
    <citation type="submission" date="2022-01" db="EMBL/GenBank/DDBJ databases">
        <authorList>
            <person name="King R."/>
        </authorList>
    </citation>
    <scope>NUCLEOTIDE SEQUENCE</scope>
</reference>
<dbReference type="AlphaFoldDB" id="A0A9P0MV76"/>
<feature type="transmembrane region" description="Helical" evidence="1">
    <location>
        <begin position="172"/>
        <end position="193"/>
    </location>
</feature>
<protein>
    <submittedName>
        <fullName evidence="2">Uncharacterized protein</fullName>
    </submittedName>
</protein>
<gene>
    <name evidence="2" type="ORF">NEZAVI_LOCUS14252</name>
</gene>
<accession>A0A9P0MV76</accession>
<sequence>MKEGEQKIEKVDTCDGTSVVVLRLPLSACPNLCRANWFKILVNIALVVFYHFAKMQILGQNNVNKDSASFLFLIAISIWLSNINLEPRCLNFYRPFKWFYDIFAVTIFANFILDTIWKQIVLFLNTMVAIAIKYLEESFLASYIYDWLDPENIICLPDLVALLFTLWVLHSFDLWCMICNLINWVRCGLFCSLKEKISPRKDMPYHRNRMRR</sequence>
<organism evidence="2 3">
    <name type="scientific">Nezara viridula</name>
    <name type="common">Southern green stink bug</name>
    <name type="synonym">Cimex viridulus</name>
    <dbReference type="NCBI Taxonomy" id="85310"/>
    <lineage>
        <taxon>Eukaryota</taxon>
        <taxon>Metazoa</taxon>
        <taxon>Ecdysozoa</taxon>
        <taxon>Arthropoda</taxon>
        <taxon>Hexapoda</taxon>
        <taxon>Insecta</taxon>
        <taxon>Pterygota</taxon>
        <taxon>Neoptera</taxon>
        <taxon>Paraneoptera</taxon>
        <taxon>Hemiptera</taxon>
        <taxon>Heteroptera</taxon>
        <taxon>Panheteroptera</taxon>
        <taxon>Pentatomomorpha</taxon>
        <taxon>Pentatomoidea</taxon>
        <taxon>Pentatomidae</taxon>
        <taxon>Pentatominae</taxon>
        <taxon>Nezara</taxon>
    </lineage>
</organism>
<proteinExistence type="predicted"/>
<evidence type="ECO:0000313" key="3">
    <source>
        <dbReference type="Proteomes" id="UP001152798"/>
    </source>
</evidence>
<keyword evidence="1" id="KW-0472">Membrane</keyword>
<feature type="transmembrane region" description="Helical" evidence="1">
    <location>
        <begin position="68"/>
        <end position="86"/>
    </location>
</feature>
<keyword evidence="1" id="KW-1133">Transmembrane helix</keyword>
<evidence type="ECO:0000256" key="1">
    <source>
        <dbReference type="SAM" id="Phobius"/>
    </source>
</evidence>
<evidence type="ECO:0000313" key="2">
    <source>
        <dbReference type="EMBL" id="CAH1406269.1"/>
    </source>
</evidence>
<keyword evidence="1" id="KW-0812">Transmembrane</keyword>
<dbReference type="Proteomes" id="UP001152798">
    <property type="component" value="Chromosome 6"/>
</dbReference>
<keyword evidence="3" id="KW-1185">Reference proteome</keyword>
<feature type="transmembrane region" description="Helical" evidence="1">
    <location>
        <begin position="98"/>
        <end position="117"/>
    </location>
</feature>